<keyword evidence="4 6" id="KW-0067">ATP-binding</keyword>
<dbReference type="InterPro" id="IPR050153">
    <property type="entry name" value="Metal_Ion_Import_ABC"/>
</dbReference>
<dbReference type="RefSeq" id="WP_115268884.1">
    <property type="nucleotide sequence ID" value="NZ_CASFEE010000001.1"/>
</dbReference>
<keyword evidence="3" id="KW-0547">Nucleotide-binding</keyword>
<dbReference type="InterPro" id="IPR003439">
    <property type="entry name" value="ABC_transporter-like_ATP-bd"/>
</dbReference>
<dbReference type="GO" id="GO:0005524">
    <property type="term" value="F:ATP binding"/>
    <property type="evidence" value="ECO:0007669"/>
    <property type="project" value="UniProtKB-KW"/>
</dbReference>
<evidence type="ECO:0000256" key="2">
    <source>
        <dbReference type="ARBA" id="ARBA00022448"/>
    </source>
</evidence>
<dbReference type="Pfam" id="PF00005">
    <property type="entry name" value="ABC_tran"/>
    <property type="match status" value="1"/>
</dbReference>
<protein>
    <submittedName>
        <fullName evidence="6">Spermidine/putrescine import ATP-binding protein PotA</fullName>
        <ecNumber evidence="6">3.6.3.31</ecNumber>
    </submittedName>
</protein>
<dbReference type="InterPro" id="IPR003593">
    <property type="entry name" value="AAA+_ATPase"/>
</dbReference>
<evidence type="ECO:0000313" key="7">
    <source>
        <dbReference type="Proteomes" id="UP000255328"/>
    </source>
</evidence>
<dbReference type="EC" id="3.6.3.31" evidence="6"/>
<dbReference type="SMART" id="SM00382">
    <property type="entry name" value="AAA"/>
    <property type="match status" value="1"/>
</dbReference>
<dbReference type="PANTHER" id="PTHR42734">
    <property type="entry name" value="METAL TRANSPORT SYSTEM ATP-BINDING PROTEIN TM_0124-RELATED"/>
    <property type="match status" value="1"/>
</dbReference>
<organism evidence="6 7">
    <name type="scientific">Fusobacterium necrogenes</name>
    <dbReference type="NCBI Taxonomy" id="858"/>
    <lineage>
        <taxon>Bacteria</taxon>
        <taxon>Fusobacteriati</taxon>
        <taxon>Fusobacteriota</taxon>
        <taxon>Fusobacteriia</taxon>
        <taxon>Fusobacteriales</taxon>
        <taxon>Fusobacteriaceae</taxon>
        <taxon>Fusobacterium</taxon>
    </lineage>
</organism>
<evidence type="ECO:0000313" key="6">
    <source>
        <dbReference type="EMBL" id="STO30981.1"/>
    </source>
</evidence>
<reference evidence="6 7" key="1">
    <citation type="submission" date="2018-06" db="EMBL/GenBank/DDBJ databases">
        <authorList>
            <consortium name="Pathogen Informatics"/>
            <person name="Doyle S."/>
        </authorList>
    </citation>
    <scope>NUCLEOTIDE SEQUENCE [LARGE SCALE GENOMIC DNA]</scope>
    <source>
        <strain evidence="6 7">NCTC10723</strain>
    </source>
</reference>
<keyword evidence="7" id="KW-1185">Reference proteome</keyword>
<evidence type="ECO:0000259" key="5">
    <source>
        <dbReference type="PROSITE" id="PS50893"/>
    </source>
</evidence>
<dbReference type="InterPro" id="IPR017871">
    <property type="entry name" value="ABC_transporter-like_CS"/>
</dbReference>
<sequence>MLNINSIEKSFVTELGTVKKVFRGLNLQVEKGDFISIIGSNGAGKSTLLDTITGNVVVDSGSIDIDGRDITKLPKYKRGSFISKVYQNPSMGTAPSMTVFENLSMADNKGKRFGFTMGLNKKRKEYYRELLKELDLGIENQMDTEVGSLSGGQRQCLALIMATLNKPEILLLDEHTAALDPKTSKIIMDKTKEIVEKNQISTLMITHNLQDAINYGNRLIMLHNGEIIIDIKGEEKKKLTPEKLLKIFNNREAYLKDSELFSA</sequence>
<name>A0A377GWQ0_9FUSO</name>
<dbReference type="Proteomes" id="UP000255328">
    <property type="component" value="Unassembled WGS sequence"/>
</dbReference>
<evidence type="ECO:0000256" key="4">
    <source>
        <dbReference type="ARBA" id="ARBA00022840"/>
    </source>
</evidence>
<dbReference type="SUPFAM" id="SSF52540">
    <property type="entry name" value="P-loop containing nucleoside triphosphate hydrolases"/>
    <property type="match status" value="1"/>
</dbReference>
<dbReference type="PROSITE" id="PS00211">
    <property type="entry name" value="ABC_TRANSPORTER_1"/>
    <property type="match status" value="1"/>
</dbReference>
<dbReference type="PANTHER" id="PTHR42734:SF17">
    <property type="entry name" value="METAL TRANSPORT SYSTEM ATP-BINDING PROTEIN TM_0124-RELATED"/>
    <property type="match status" value="1"/>
</dbReference>
<dbReference type="EMBL" id="UGGU01000003">
    <property type="protein sequence ID" value="STO30981.1"/>
    <property type="molecule type" value="Genomic_DNA"/>
</dbReference>
<dbReference type="Gene3D" id="3.40.50.300">
    <property type="entry name" value="P-loop containing nucleotide triphosphate hydrolases"/>
    <property type="match status" value="1"/>
</dbReference>
<dbReference type="PROSITE" id="PS50893">
    <property type="entry name" value="ABC_TRANSPORTER_2"/>
    <property type="match status" value="1"/>
</dbReference>
<keyword evidence="2" id="KW-0813">Transport</keyword>
<accession>A0A377GWQ0</accession>
<keyword evidence="6" id="KW-0378">Hydrolase</keyword>
<evidence type="ECO:0000256" key="1">
    <source>
        <dbReference type="ARBA" id="ARBA00005417"/>
    </source>
</evidence>
<dbReference type="AlphaFoldDB" id="A0A377GWQ0"/>
<dbReference type="InterPro" id="IPR027417">
    <property type="entry name" value="P-loop_NTPase"/>
</dbReference>
<gene>
    <name evidence="6" type="primary">potA_1</name>
    <name evidence="6" type="ORF">NCTC10723_00413</name>
</gene>
<dbReference type="OrthoDB" id="9776369at2"/>
<evidence type="ECO:0000256" key="3">
    <source>
        <dbReference type="ARBA" id="ARBA00022741"/>
    </source>
</evidence>
<feature type="domain" description="ABC transporter" evidence="5">
    <location>
        <begin position="2"/>
        <end position="249"/>
    </location>
</feature>
<dbReference type="GO" id="GO:0016887">
    <property type="term" value="F:ATP hydrolysis activity"/>
    <property type="evidence" value="ECO:0007669"/>
    <property type="project" value="InterPro"/>
</dbReference>
<proteinExistence type="inferred from homology"/>
<comment type="similarity">
    <text evidence="1">Belongs to the ABC transporter superfamily.</text>
</comment>